<evidence type="ECO:0000259" key="1">
    <source>
        <dbReference type="Pfam" id="PF01814"/>
    </source>
</evidence>
<dbReference type="OrthoDB" id="9792554at2"/>
<name>A0A4R6DSJ6_9RHOO</name>
<dbReference type="EMBL" id="SNVV01000016">
    <property type="protein sequence ID" value="TDN48105.1"/>
    <property type="molecule type" value="Genomic_DNA"/>
</dbReference>
<dbReference type="AlphaFoldDB" id="A0A4R6DSJ6"/>
<dbReference type="InterPro" id="IPR012312">
    <property type="entry name" value="Hemerythrin-like"/>
</dbReference>
<dbReference type="RefSeq" id="WP_133593634.1">
    <property type="nucleotide sequence ID" value="NZ_SNVV01000016.1"/>
</dbReference>
<dbReference type="Gene3D" id="1.20.120.520">
    <property type="entry name" value="nmb1532 protein domain like"/>
    <property type="match status" value="1"/>
</dbReference>
<organism evidence="2 3">
    <name type="scientific">Azoarcus indigens</name>
    <dbReference type="NCBI Taxonomy" id="29545"/>
    <lineage>
        <taxon>Bacteria</taxon>
        <taxon>Pseudomonadati</taxon>
        <taxon>Pseudomonadota</taxon>
        <taxon>Betaproteobacteria</taxon>
        <taxon>Rhodocyclales</taxon>
        <taxon>Zoogloeaceae</taxon>
        <taxon>Azoarcus</taxon>
    </lineage>
</organism>
<dbReference type="Pfam" id="PF01814">
    <property type="entry name" value="Hemerythrin"/>
    <property type="match status" value="1"/>
</dbReference>
<evidence type="ECO:0000313" key="3">
    <source>
        <dbReference type="Proteomes" id="UP000295129"/>
    </source>
</evidence>
<dbReference type="GO" id="GO:0005886">
    <property type="term" value="C:plasma membrane"/>
    <property type="evidence" value="ECO:0007669"/>
    <property type="project" value="TreeGrafter"/>
</dbReference>
<keyword evidence="3" id="KW-1185">Reference proteome</keyword>
<comment type="caution">
    <text evidence="2">The sequence shown here is derived from an EMBL/GenBank/DDBJ whole genome shotgun (WGS) entry which is preliminary data.</text>
</comment>
<feature type="domain" description="Hemerythrin-like" evidence="1">
    <location>
        <begin position="5"/>
        <end position="126"/>
    </location>
</feature>
<dbReference type="Proteomes" id="UP000295129">
    <property type="component" value="Unassembled WGS sequence"/>
</dbReference>
<proteinExistence type="predicted"/>
<evidence type="ECO:0000313" key="2">
    <source>
        <dbReference type="EMBL" id="TDN48105.1"/>
    </source>
</evidence>
<sequence>MDRLTHFMQHHHGHCDEAFATAEADAHRGDWSACAASLARFRADLLGHLAVEEERIFPAFEASTGNTAGPTRVMRSEHEEMRELLGWLDEALAGRNAVAFADAAETLLILLQQHNMKEENILYPMCDRILGGDEVAFKQLMGEVEQALMEVAHG</sequence>
<accession>A0A4R6DSJ6</accession>
<protein>
    <submittedName>
        <fullName evidence="2">Hemerythrin HHE cation binding domain-containing protein</fullName>
    </submittedName>
</protein>
<gene>
    <name evidence="2" type="ORF">C7389_1169</name>
</gene>
<dbReference type="PANTHER" id="PTHR39966:SF3">
    <property type="entry name" value="DUF438 DOMAIN-CONTAINING PROTEIN"/>
    <property type="match status" value="1"/>
</dbReference>
<reference evidence="2 3" key="1">
    <citation type="submission" date="2019-03" db="EMBL/GenBank/DDBJ databases">
        <title>Genomic Encyclopedia of Type Strains, Phase IV (KMG-IV): sequencing the most valuable type-strain genomes for metagenomic binning, comparative biology and taxonomic classification.</title>
        <authorList>
            <person name="Goeker M."/>
        </authorList>
    </citation>
    <scope>NUCLEOTIDE SEQUENCE [LARGE SCALE GENOMIC DNA]</scope>
    <source>
        <strain evidence="2 3">DSM 12121</strain>
    </source>
</reference>
<dbReference type="PANTHER" id="PTHR39966">
    <property type="entry name" value="BLL2471 PROTEIN-RELATED"/>
    <property type="match status" value="1"/>
</dbReference>